<dbReference type="EMBL" id="FPCA01000005">
    <property type="protein sequence ID" value="SFU95535.1"/>
    <property type="molecule type" value="Genomic_DNA"/>
</dbReference>
<sequence>MPSFQTLEIDNIKQHHPSTPASSRIPASIALMMGNNYDLTEYLNMDTPG</sequence>
<accession>A0A1I7KDQ0</accession>
<dbReference type="Proteomes" id="UP000182491">
    <property type="component" value="Unassembled WGS sequence"/>
</dbReference>
<organism evidence="2 3">
    <name type="scientific">Pontibacter akesuensis</name>
    <dbReference type="NCBI Taxonomy" id="388950"/>
    <lineage>
        <taxon>Bacteria</taxon>
        <taxon>Pseudomonadati</taxon>
        <taxon>Bacteroidota</taxon>
        <taxon>Cytophagia</taxon>
        <taxon>Cytophagales</taxon>
        <taxon>Hymenobacteraceae</taxon>
        <taxon>Pontibacter</taxon>
    </lineage>
</organism>
<proteinExistence type="predicted"/>
<reference evidence="3" key="1">
    <citation type="submission" date="2016-10" db="EMBL/GenBank/DDBJ databases">
        <authorList>
            <person name="Varghese N."/>
        </authorList>
    </citation>
    <scope>NUCLEOTIDE SEQUENCE [LARGE SCALE GENOMIC DNA]</scope>
    <source>
        <strain evidence="3">DSM 18820</strain>
    </source>
</reference>
<gene>
    <name evidence="2" type="ORF">SAMN04487941_3605</name>
</gene>
<name>A0A1I7KDQ0_9BACT</name>
<protein>
    <submittedName>
        <fullName evidence="2">Uncharacterized protein</fullName>
    </submittedName>
</protein>
<evidence type="ECO:0000313" key="3">
    <source>
        <dbReference type="Proteomes" id="UP000182491"/>
    </source>
</evidence>
<feature type="region of interest" description="Disordered" evidence="1">
    <location>
        <begin position="1"/>
        <end position="23"/>
    </location>
</feature>
<evidence type="ECO:0000256" key="1">
    <source>
        <dbReference type="SAM" id="MobiDB-lite"/>
    </source>
</evidence>
<dbReference type="AlphaFoldDB" id="A0A1I7KDQ0"/>
<evidence type="ECO:0000313" key="2">
    <source>
        <dbReference type="EMBL" id="SFU95535.1"/>
    </source>
</evidence>
<keyword evidence="3" id="KW-1185">Reference proteome</keyword>